<dbReference type="GO" id="GO:0016651">
    <property type="term" value="F:oxidoreductase activity, acting on NAD(P)H"/>
    <property type="evidence" value="ECO:0007669"/>
    <property type="project" value="InterPro"/>
</dbReference>
<keyword evidence="7" id="KW-1185">Reference proteome</keyword>
<dbReference type="InterPro" id="IPR017900">
    <property type="entry name" value="4Fe4S_Fe_S_CS"/>
</dbReference>
<evidence type="ECO:0000256" key="3">
    <source>
        <dbReference type="ARBA" id="ARBA00023004"/>
    </source>
</evidence>
<gene>
    <name evidence="6" type="ORF">ADN00_04310</name>
</gene>
<dbReference type="RefSeq" id="WP_075061727.1">
    <property type="nucleotide sequence ID" value="NZ_LGCL01000015.1"/>
</dbReference>
<accession>A0A0P6Y2D8</accession>
<dbReference type="Proteomes" id="UP000050417">
    <property type="component" value="Unassembled WGS sequence"/>
</dbReference>
<sequence>MMRIGAMFSEVFGALFNKPRTQPYPVEKIPAPPRYRGKLVYNPETCTGCMLCVKDCPAEALELLVIDRKAKKFVMRYHSDRCVYCSQCVENCRFGCLEMSNDQWELAALNKEPFTIYYGKEEDVRTILEPAAAEQTEEPCTQPA</sequence>
<feature type="domain" description="4Fe-4S ferredoxin-type" evidence="5">
    <location>
        <begin position="73"/>
        <end position="102"/>
    </location>
</feature>
<dbReference type="SUPFAM" id="SSF54862">
    <property type="entry name" value="4Fe-4S ferredoxins"/>
    <property type="match status" value="1"/>
</dbReference>
<evidence type="ECO:0000256" key="4">
    <source>
        <dbReference type="ARBA" id="ARBA00023014"/>
    </source>
</evidence>
<dbReference type="Gene3D" id="3.30.70.3270">
    <property type="match status" value="1"/>
</dbReference>
<dbReference type="PROSITE" id="PS00198">
    <property type="entry name" value="4FE4S_FER_1"/>
    <property type="match status" value="1"/>
</dbReference>
<evidence type="ECO:0000256" key="2">
    <source>
        <dbReference type="ARBA" id="ARBA00022723"/>
    </source>
</evidence>
<dbReference type="Pfam" id="PF12838">
    <property type="entry name" value="Fer4_7"/>
    <property type="match status" value="1"/>
</dbReference>
<dbReference type="OrthoDB" id="9803192at2"/>
<dbReference type="STRING" id="1134406.ADN00_04310"/>
<dbReference type="EMBL" id="LGCL01000015">
    <property type="protein sequence ID" value="KPL79096.1"/>
    <property type="molecule type" value="Genomic_DNA"/>
</dbReference>
<evidence type="ECO:0000313" key="7">
    <source>
        <dbReference type="Proteomes" id="UP000050417"/>
    </source>
</evidence>
<dbReference type="InterPro" id="IPR010226">
    <property type="entry name" value="NADH_quinone_OxRdtase_chainI"/>
</dbReference>
<evidence type="ECO:0000313" key="6">
    <source>
        <dbReference type="EMBL" id="KPL79096.1"/>
    </source>
</evidence>
<dbReference type="AlphaFoldDB" id="A0A0P6Y2D8"/>
<keyword evidence="3" id="KW-0408">Iron</keyword>
<keyword evidence="2" id="KW-0479">Metal-binding</keyword>
<dbReference type="InterPro" id="IPR017896">
    <property type="entry name" value="4Fe4S_Fe-S-bd"/>
</dbReference>
<name>A0A0P6Y2D8_9CHLR</name>
<comment type="caution">
    <text evidence="6">The sequence shown here is derived from an EMBL/GenBank/DDBJ whole genome shotgun (WGS) entry which is preliminary data.</text>
</comment>
<feature type="domain" description="4Fe-4S ferredoxin-type" evidence="5">
    <location>
        <begin position="37"/>
        <end position="66"/>
    </location>
</feature>
<keyword evidence="4" id="KW-0411">Iron-sulfur</keyword>
<reference evidence="6 7" key="1">
    <citation type="submission" date="2015-07" db="EMBL/GenBank/DDBJ databases">
        <title>Genome sequence of Ornatilinea apprima DSM 23815.</title>
        <authorList>
            <person name="Hemp J."/>
            <person name="Ward L.M."/>
            <person name="Pace L.A."/>
            <person name="Fischer W.W."/>
        </authorList>
    </citation>
    <scope>NUCLEOTIDE SEQUENCE [LARGE SCALE GENOMIC DNA]</scope>
    <source>
        <strain evidence="6 7">P3M-1</strain>
    </source>
</reference>
<keyword evidence="1" id="KW-0004">4Fe-4S</keyword>
<proteinExistence type="predicted"/>
<dbReference type="GO" id="GO:0051539">
    <property type="term" value="F:4 iron, 4 sulfur cluster binding"/>
    <property type="evidence" value="ECO:0007669"/>
    <property type="project" value="UniProtKB-KW"/>
</dbReference>
<organism evidence="6 7">
    <name type="scientific">Ornatilinea apprima</name>
    <dbReference type="NCBI Taxonomy" id="1134406"/>
    <lineage>
        <taxon>Bacteria</taxon>
        <taxon>Bacillati</taxon>
        <taxon>Chloroflexota</taxon>
        <taxon>Anaerolineae</taxon>
        <taxon>Anaerolineales</taxon>
        <taxon>Anaerolineaceae</taxon>
        <taxon>Ornatilinea</taxon>
    </lineage>
</organism>
<dbReference type="GO" id="GO:0016020">
    <property type="term" value="C:membrane"/>
    <property type="evidence" value="ECO:0007669"/>
    <property type="project" value="InterPro"/>
</dbReference>
<evidence type="ECO:0000256" key="1">
    <source>
        <dbReference type="ARBA" id="ARBA00022485"/>
    </source>
</evidence>
<evidence type="ECO:0000259" key="5">
    <source>
        <dbReference type="PROSITE" id="PS51379"/>
    </source>
</evidence>
<dbReference type="PANTHER" id="PTHR10849">
    <property type="entry name" value="NADH DEHYDROGENASE UBIQUINONE IRON-SULFUR PROTEIN 8, MITOCHONDRIAL"/>
    <property type="match status" value="1"/>
</dbReference>
<dbReference type="PROSITE" id="PS51379">
    <property type="entry name" value="4FE4S_FER_2"/>
    <property type="match status" value="2"/>
</dbReference>
<protein>
    <recommendedName>
        <fullName evidence="5">4Fe-4S ferredoxin-type domain-containing protein</fullName>
    </recommendedName>
</protein>
<dbReference type="GO" id="GO:0046872">
    <property type="term" value="F:metal ion binding"/>
    <property type="evidence" value="ECO:0007669"/>
    <property type="project" value="UniProtKB-KW"/>
</dbReference>